<keyword evidence="1" id="KW-0732">Signal</keyword>
<accession>A0ABT1AW27</accession>
<evidence type="ECO:0000256" key="1">
    <source>
        <dbReference type="SAM" id="SignalP"/>
    </source>
</evidence>
<sequence>MKIVPFKIAIAFLIALALPLTGRCNDFKGRHTQEKTIKKEFEVNPDALLKIDNSYGNLVLSSWNENRVVIEVHITVTGSNESRVARKLEEITVAFEASPGMVSAKTVFNRGSGWNWKGNNVNMQVNYNVKLPVKNSINLSNDYGGITLDRIDGHAKISCDYGRVDLGELRGRNNQLSFDYLSKSRIGTMNSGEIRADYSRFTLEKTGALILKADYTDATLEAVETLDYTCDYGSLEVGNARDIIGKGDYISVRLGTLQGNVDIKANYGSISIDRMAPDAGNITLSTDYTGIKIGYDPEYHFDFEISTEYAGVSGREPLEVRVSREKSSERYYSGFHGVPDSGNRVSIRSQYGNISLKKN</sequence>
<dbReference type="RefSeq" id="WP_252740194.1">
    <property type="nucleotide sequence ID" value="NZ_JAMXIB010000002.1"/>
</dbReference>
<gene>
    <name evidence="2" type="ORF">NG653_03045</name>
</gene>
<feature type="signal peptide" evidence="1">
    <location>
        <begin position="1"/>
        <end position="17"/>
    </location>
</feature>
<reference evidence="2 3" key="1">
    <citation type="submission" date="2022-06" db="EMBL/GenBank/DDBJ databases">
        <authorList>
            <person name="Xuan X."/>
        </authorList>
    </citation>
    <scope>NUCLEOTIDE SEQUENCE [LARGE SCALE GENOMIC DNA]</scope>
    <source>
        <strain evidence="2 3">2V75</strain>
    </source>
</reference>
<keyword evidence="3" id="KW-1185">Reference proteome</keyword>
<feature type="chain" id="PRO_5046741574" evidence="1">
    <location>
        <begin position="18"/>
        <end position="359"/>
    </location>
</feature>
<evidence type="ECO:0000313" key="3">
    <source>
        <dbReference type="Proteomes" id="UP001206312"/>
    </source>
</evidence>
<comment type="caution">
    <text evidence="2">The sequence shown here is derived from an EMBL/GenBank/DDBJ whole genome shotgun (WGS) entry which is preliminary data.</text>
</comment>
<evidence type="ECO:0000313" key="2">
    <source>
        <dbReference type="EMBL" id="MCO5723817.1"/>
    </source>
</evidence>
<proteinExistence type="predicted"/>
<organism evidence="2 3">
    <name type="scientific">Robiginitalea marina</name>
    <dbReference type="NCBI Taxonomy" id="2954105"/>
    <lineage>
        <taxon>Bacteria</taxon>
        <taxon>Pseudomonadati</taxon>
        <taxon>Bacteroidota</taxon>
        <taxon>Flavobacteriia</taxon>
        <taxon>Flavobacteriales</taxon>
        <taxon>Flavobacteriaceae</taxon>
        <taxon>Robiginitalea</taxon>
    </lineage>
</organism>
<dbReference type="EMBL" id="JAMXIB010000002">
    <property type="protein sequence ID" value="MCO5723817.1"/>
    <property type="molecule type" value="Genomic_DNA"/>
</dbReference>
<name>A0ABT1AW27_9FLAO</name>
<protein>
    <submittedName>
        <fullName evidence="2">DUF4097 domain-containing protein</fullName>
    </submittedName>
</protein>
<dbReference type="Proteomes" id="UP001206312">
    <property type="component" value="Unassembled WGS sequence"/>
</dbReference>